<dbReference type="Gene3D" id="1.10.3210.10">
    <property type="entry name" value="Hypothetical protein af1432"/>
    <property type="match status" value="1"/>
</dbReference>
<dbReference type="PANTHER" id="PTHR33525:SF4">
    <property type="entry name" value="CYCLIC DI-GMP PHOSPHODIESTERASE CDGJ"/>
    <property type="match status" value="1"/>
</dbReference>
<dbReference type="EMBL" id="MTEI01000003">
    <property type="protein sequence ID" value="OQW88632.1"/>
    <property type="molecule type" value="Genomic_DNA"/>
</dbReference>
<protein>
    <recommendedName>
        <fullName evidence="2">HDOD domain-containing protein</fullName>
    </recommendedName>
</protein>
<accession>A0A1W9KVK7</accession>
<sequence>MDILIVGAGLVGAAAAAYLLGKKSGTPTQGRPETRRVSPPNDQRLNQARPVSSTGTSIRAKLPVVPTALATFRLVRFEDLAPSQRDSLLQKLRRLRRPPGALHKLVSPEFLVNASSAEISDLMMSESQLTAKILATVNSPLYGLPRPLGSIGQAATFLGTNTVRSLCLQYLLDESLKADSPEVQKVFDRVWDASACASHLCFKLAQMLGLPEPGVLATQVLLSYLGQLAGYALLPPEAAIALANQGALERGVAEQDLLGLTSVELGSLLLTEWALPPSIVDAVRQIGLVGLMPFQSQAATQSGRWGLGYLCVRLGEQLAAGTLTDLARFDLDSQDSADFYSLPAYLDQPELHRLREFLRFPEVVSSTHQMTQAMRLRR</sequence>
<comment type="caution">
    <text evidence="3">The sequence shown here is derived from an EMBL/GenBank/DDBJ whole genome shotgun (WGS) entry which is preliminary data.</text>
</comment>
<dbReference type="PROSITE" id="PS51833">
    <property type="entry name" value="HDOD"/>
    <property type="match status" value="1"/>
</dbReference>
<name>A0A1W9KVK7_9BURK</name>
<gene>
    <name evidence="3" type="ORF">BWK72_06505</name>
</gene>
<dbReference type="InterPro" id="IPR052340">
    <property type="entry name" value="RNase_Y/CdgJ"/>
</dbReference>
<reference evidence="3 4" key="1">
    <citation type="submission" date="2017-01" db="EMBL/GenBank/DDBJ databases">
        <title>Novel large sulfur bacteria in the metagenomes of groundwater-fed chemosynthetic microbial mats in the Lake Huron basin.</title>
        <authorList>
            <person name="Sharrar A.M."/>
            <person name="Flood B.E."/>
            <person name="Bailey J.V."/>
            <person name="Jones D.S."/>
            <person name="Biddanda B."/>
            <person name="Ruberg S.A."/>
            <person name="Marcus D.N."/>
            <person name="Dick G.J."/>
        </authorList>
    </citation>
    <scope>NUCLEOTIDE SEQUENCE [LARGE SCALE GENOMIC DNA]</scope>
    <source>
        <strain evidence="3">A7</strain>
    </source>
</reference>
<evidence type="ECO:0000313" key="3">
    <source>
        <dbReference type="EMBL" id="OQW88632.1"/>
    </source>
</evidence>
<proteinExistence type="predicted"/>
<evidence type="ECO:0000256" key="1">
    <source>
        <dbReference type="SAM" id="MobiDB-lite"/>
    </source>
</evidence>
<dbReference type="PANTHER" id="PTHR33525">
    <property type="match status" value="1"/>
</dbReference>
<dbReference type="SUPFAM" id="SSF109604">
    <property type="entry name" value="HD-domain/PDEase-like"/>
    <property type="match status" value="1"/>
</dbReference>
<feature type="domain" description="HDOD" evidence="2">
    <location>
        <begin position="95"/>
        <end position="289"/>
    </location>
</feature>
<dbReference type="Proteomes" id="UP000192505">
    <property type="component" value="Unassembled WGS sequence"/>
</dbReference>
<dbReference type="InterPro" id="IPR013976">
    <property type="entry name" value="HDOD"/>
</dbReference>
<evidence type="ECO:0000259" key="2">
    <source>
        <dbReference type="PROSITE" id="PS51833"/>
    </source>
</evidence>
<feature type="compositionally biased region" description="Polar residues" evidence="1">
    <location>
        <begin position="40"/>
        <end position="57"/>
    </location>
</feature>
<evidence type="ECO:0000313" key="4">
    <source>
        <dbReference type="Proteomes" id="UP000192505"/>
    </source>
</evidence>
<organism evidence="3 4">
    <name type="scientific">Rhodoferax ferrireducens</name>
    <dbReference type="NCBI Taxonomy" id="192843"/>
    <lineage>
        <taxon>Bacteria</taxon>
        <taxon>Pseudomonadati</taxon>
        <taxon>Pseudomonadota</taxon>
        <taxon>Betaproteobacteria</taxon>
        <taxon>Burkholderiales</taxon>
        <taxon>Comamonadaceae</taxon>
        <taxon>Rhodoferax</taxon>
    </lineage>
</organism>
<feature type="region of interest" description="Disordered" evidence="1">
    <location>
        <begin position="23"/>
        <end position="57"/>
    </location>
</feature>
<dbReference type="AlphaFoldDB" id="A0A1W9KVK7"/>
<dbReference type="Pfam" id="PF08668">
    <property type="entry name" value="HDOD"/>
    <property type="match status" value="1"/>
</dbReference>